<dbReference type="Gene3D" id="3.80.10.10">
    <property type="entry name" value="Ribonuclease Inhibitor"/>
    <property type="match status" value="2"/>
</dbReference>
<keyword evidence="1" id="KW-0611">Plant defense</keyword>
<gene>
    <name evidence="3" type="ORF">Acr_03g0014630</name>
</gene>
<feature type="domain" description="Disease resistance protein At4g27190-like leucine-rich repeats" evidence="2">
    <location>
        <begin position="2"/>
        <end position="141"/>
    </location>
</feature>
<dbReference type="InterPro" id="IPR057135">
    <property type="entry name" value="At4g27190-like_LRR"/>
</dbReference>
<dbReference type="OrthoDB" id="1752175at2759"/>
<feature type="domain" description="Disease resistance protein At4g27190-like leucine-rich repeats" evidence="2">
    <location>
        <begin position="229"/>
        <end position="376"/>
    </location>
</feature>
<organism evidence="3 4">
    <name type="scientific">Actinidia rufa</name>
    <dbReference type="NCBI Taxonomy" id="165716"/>
    <lineage>
        <taxon>Eukaryota</taxon>
        <taxon>Viridiplantae</taxon>
        <taxon>Streptophyta</taxon>
        <taxon>Embryophyta</taxon>
        <taxon>Tracheophyta</taxon>
        <taxon>Spermatophyta</taxon>
        <taxon>Magnoliopsida</taxon>
        <taxon>eudicotyledons</taxon>
        <taxon>Gunneridae</taxon>
        <taxon>Pentapetalae</taxon>
        <taxon>asterids</taxon>
        <taxon>Ericales</taxon>
        <taxon>Actinidiaceae</taxon>
        <taxon>Actinidia</taxon>
    </lineage>
</organism>
<keyword evidence="4" id="KW-1185">Reference proteome</keyword>
<proteinExistence type="predicted"/>
<evidence type="ECO:0000256" key="1">
    <source>
        <dbReference type="ARBA" id="ARBA00022821"/>
    </source>
</evidence>
<comment type="caution">
    <text evidence="3">The sequence shown here is derived from an EMBL/GenBank/DDBJ whole genome shotgun (WGS) entry which is preliminary data.</text>
</comment>
<reference evidence="3 4" key="1">
    <citation type="submission" date="2019-07" db="EMBL/GenBank/DDBJ databases">
        <title>De Novo Assembly of kiwifruit Actinidia rufa.</title>
        <authorList>
            <person name="Sugita-Konishi S."/>
            <person name="Sato K."/>
            <person name="Mori E."/>
            <person name="Abe Y."/>
            <person name="Kisaki G."/>
            <person name="Hamano K."/>
            <person name="Suezawa K."/>
            <person name="Otani M."/>
            <person name="Fukuda T."/>
            <person name="Manabe T."/>
            <person name="Gomi K."/>
            <person name="Tabuchi M."/>
            <person name="Akimitsu K."/>
            <person name="Kataoka I."/>
        </authorList>
    </citation>
    <scope>NUCLEOTIDE SEQUENCE [LARGE SCALE GENOMIC DNA]</scope>
    <source>
        <strain evidence="4">cv. Fuchu</strain>
    </source>
</reference>
<dbReference type="SUPFAM" id="SSF52058">
    <property type="entry name" value="L domain-like"/>
    <property type="match status" value="1"/>
</dbReference>
<dbReference type="InterPro" id="IPR050905">
    <property type="entry name" value="Plant_NBS-LRR"/>
</dbReference>
<dbReference type="PANTHER" id="PTHR33463:SF198">
    <property type="entry name" value="RPP4C3"/>
    <property type="match status" value="1"/>
</dbReference>
<dbReference type="EMBL" id="BJWL01000003">
    <property type="protein sequence ID" value="GFY84689.1"/>
    <property type="molecule type" value="Genomic_DNA"/>
</dbReference>
<dbReference type="Proteomes" id="UP000585474">
    <property type="component" value="Unassembled WGS sequence"/>
</dbReference>
<name>A0A7J0EFP3_9ERIC</name>
<accession>A0A7J0EFP3</accession>
<dbReference type="Pfam" id="PF23247">
    <property type="entry name" value="LRR_RPS2"/>
    <property type="match status" value="2"/>
</dbReference>
<evidence type="ECO:0000259" key="2">
    <source>
        <dbReference type="Pfam" id="PF23247"/>
    </source>
</evidence>
<protein>
    <recommendedName>
        <fullName evidence="2">Disease resistance protein At4g27190-like leucine-rich repeats domain-containing protein</fullName>
    </recommendedName>
</protein>
<evidence type="ECO:0000313" key="4">
    <source>
        <dbReference type="Proteomes" id="UP000585474"/>
    </source>
</evidence>
<evidence type="ECO:0000313" key="3">
    <source>
        <dbReference type="EMBL" id="GFY84689.1"/>
    </source>
</evidence>
<dbReference type="AlphaFoldDB" id="A0A7J0EFP3"/>
<dbReference type="PANTHER" id="PTHR33463">
    <property type="entry name" value="NB-ARC DOMAIN-CONTAINING PROTEIN-RELATED"/>
    <property type="match status" value="1"/>
</dbReference>
<sequence>MDNLIEIWSQDLKAKLRQMRVHNCAKLPSILLPFNLIECMQNLELLHVANCESVKVAFDLGAINAGEDHGAARTLPSLDNLELNSLPNLTHVWANYSPGIQGFQNLTYLMVHSCGSLRILFSPFIAKLLVKLEQLDIEKCDVMKAIIAWEQEVDDEGMRNTIIFPRLTEVNLPNLMSFFLQAYTIEVTFLKRLLLHKIPKLIGLCPASESNFDTPMHSLFNNKDTLTSIEEMEVSKMDNLIEIWPRDVKAKLREMKVNKCPKLTNILSPSNLKCMQNLEELTVENCESVKVAFDLGALNAGEDHGAARALPSLDHLELNSLPNLTHVWANYSPGIQGFQNLTYLKVHSCGSLRILFSPFIAKLLVKLEQLDIEKCDVMKAIIAWEQEVDDEGMRNTIIFPRLTKVKLEDLPNLMSFCPQAYTIERTFFENGGSCQLS</sequence>
<dbReference type="InterPro" id="IPR032675">
    <property type="entry name" value="LRR_dom_sf"/>
</dbReference>